<dbReference type="Gene3D" id="2.60.40.1120">
    <property type="entry name" value="Carboxypeptidase-like, regulatory domain"/>
    <property type="match status" value="2"/>
</dbReference>
<evidence type="ECO:0008006" key="7">
    <source>
        <dbReference type="Google" id="ProtNLM"/>
    </source>
</evidence>
<dbReference type="GO" id="GO:0030246">
    <property type="term" value="F:carbohydrate binding"/>
    <property type="evidence" value="ECO:0007669"/>
    <property type="project" value="InterPro"/>
</dbReference>
<comment type="caution">
    <text evidence="5">The sequence shown here is derived from an EMBL/GenBank/DDBJ whole genome shotgun (WGS) entry which is preliminary data.</text>
</comment>
<dbReference type="EMBL" id="LQRT01000046">
    <property type="protein sequence ID" value="KZS38910.1"/>
    <property type="molecule type" value="Genomic_DNA"/>
</dbReference>
<dbReference type="GO" id="GO:0009279">
    <property type="term" value="C:cell outer membrane"/>
    <property type="evidence" value="ECO:0007669"/>
    <property type="project" value="UniProtKB-SubCell"/>
</dbReference>
<name>A0A162Y422_9FLAO</name>
<feature type="chain" id="PRO_5007841141" description="TonB-dependent receptor" evidence="4">
    <location>
        <begin position="22"/>
        <end position="1044"/>
    </location>
</feature>
<dbReference type="InterPro" id="IPR013784">
    <property type="entry name" value="Carb-bd-like_fold"/>
</dbReference>
<dbReference type="RefSeq" id="WP_082832577.1">
    <property type="nucleotide sequence ID" value="NZ_LQRT01000046.1"/>
</dbReference>
<dbReference type="InterPro" id="IPR036942">
    <property type="entry name" value="Beta-barrel_TonB_sf"/>
</dbReference>
<dbReference type="OrthoDB" id="1453181at2"/>
<dbReference type="InterPro" id="IPR008969">
    <property type="entry name" value="CarboxyPept-like_regulatory"/>
</dbReference>
<evidence type="ECO:0000256" key="4">
    <source>
        <dbReference type="SAM" id="SignalP"/>
    </source>
</evidence>
<keyword evidence="4" id="KW-0732">Signal</keyword>
<accession>A0A162Y422</accession>
<dbReference type="Proteomes" id="UP000076715">
    <property type="component" value="Unassembled WGS sequence"/>
</dbReference>
<dbReference type="SUPFAM" id="SSF49452">
    <property type="entry name" value="Starch-binding domain-like"/>
    <property type="match status" value="1"/>
</dbReference>
<dbReference type="Pfam" id="PF13620">
    <property type="entry name" value="CarboxypepD_reg"/>
    <property type="match status" value="1"/>
</dbReference>
<protein>
    <recommendedName>
        <fullName evidence="7">TonB-dependent receptor</fullName>
    </recommendedName>
</protein>
<dbReference type="SUPFAM" id="SSF56935">
    <property type="entry name" value="Porins"/>
    <property type="match status" value="1"/>
</dbReference>
<keyword evidence="2" id="KW-0472">Membrane</keyword>
<comment type="subcellular location">
    <subcellularLocation>
        <location evidence="1">Cell outer membrane</location>
    </subcellularLocation>
</comment>
<evidence type="ECO:0000256" key="1">
    <source>
        <dbReference type="ARBA" id="ARBA00004442"/>
    </source>
</evidence>
<evidence type="ECO:0000256" key="2">
    <source>
        <dbReference type="ARBA" id="ARBA00023136"/>
    </source>
</evidence>
<dbReference type="AlphaFoldDB" id="A0A162Y422"/>
<proteinExistence type="predicted"/>
<reference evidence="5 6" key="1">
    <citation type="submission" date="2016-01" db="EMBL/GenBank/DDBJ databases">
        <title>The draft genome sequence of Aquimarina sp. RZW4-3-2.</title>
        <authorList>
            <person name="Wang Y."/>
        </authorList>
    </citation>
    <scope>NUCLEOTIDE SEQUENCE [LARGE SCALE GENOMIC DNA]</scope>
    <source>
        <strain evidence="5 6">RZW4-3-2</strain>
    </source>
</reference>
<gene>
    <name evidence="5" type="ORF">AWE51_15120</name>
</gene>
<dbReference type="STRING" id="1642818.AWE51_15120"/>
<feature type="signal peptide" evidence="4">
    <location>
        <begin position="1"/>
        <end position="21"/>
    </location>
</feature>
<dbReference type="Pfam" id="PF13715">
    <property type="entry name" value="CarbopepD_reg_2"/>
    <property type="match status" value="1"/>
</dbReference>
<keyword evidence="3" id="KW-0998">Cell outer membrane</keyword>
<dbReference type="Gene3D" id="2.40.170.20">
    <property type="entry name" value="TonB-dependent receptor, beta-barrel domain"/>
    <property type="match status" value="1"/>
</dbReference>
<organism evidence="5 6">
    <name type="scientific">Aquimarina aggregata</name>
    <dbReference type="NCBI Taxonomy" id="1642818"/>
    <lineage>
        <taxon>Bacteria</taxon>
        <taxon>Pseudomonadati</taxon>
        <taxon>Bacteroidota</taxon>
        <taxon>Flavobacteriia</taxon>
        <taxon>Flavobacteriales</taxon>
        <taxon>Flavobacteriaceae</taxon>
        <taxon>Aquimarina</taxon>
    </lineage>
</organism>
<evidence type="ECO:0000256" key="3">
    <source>
        <dbReference type="ARBA" id="ARBA00023237"/>
    </source>
</evidence>
<dbReference type="SUPFAM" id="SSF49464">
    <property type="entry name" value="Carboxypeptidase regulatory domain-like"/>
    <property type="match status" value="1"/>
</dbReference>
<evidence type="ECO:0000313" key="6">
    <source>
        <dbReference type="Proteomes" id="UP000076715"/>
    </source>
</evidence>
<keyword evidence="6" id="KW-1185">Reference proteome</keyword>
<evidence type="ECO:0000313" key="5">
    <source>
        <dbReference type="EMBL" id="KZS38910.1"/>
    </source>
</evidence>
<sequence>MTRFFYSLLCISIFCSGWSQNASVKGNVIDSKTREPVADALVMIEGTETLQKTNVLGEFLLDENVPIDKIAITITKDGYKLRRFKVQIVENKAATIKDINLFLEKPGASKKGKKEKITFSGTALTGIITDRQSGEVISEARVSIVGTFKTTKTDSEGRFAFASNVPPGPRLIEVSKDGYGSKTYDVFIANGKVANIDGITLGNDIYDIENLQINTFSEDQLLAENEAIRNGSRFYQSSNDIFLKTAAYQFSLSFFNVRGQDASSGEVLINGVSYNNAFDGAPEWNTLGGLEEVTQNTMLNYGLTASKYAIGGTLGSLNINTRASQYRKGGKLSYFSSNRRFSHGVNATYATGMTEKGYAIAVSATKRTAFDEGYFDGTPYDSNSFFISAENKIDGSNTINFTAFFTPTERSGRSANTREVFGLKGNRYNSFWGLQSGEIRNARKQNVSQPLLMLSHYLNAGTNLKLSTNLAYSFGTKRRSRIDFQGANINNTGAIIPSPGINPDPTLISRLPSFFLLDADNPDFEGAFTARENFQNDGQIDWFNLFDTNRNSGLENAIYALYEDVQKQSNLTINTIANITVNQELTINGTLRYSRHTLNNFAEIKSLLGGQGYLDVNTSEGTGNSIQSDLQNINRIVREDDEFRYNYDLNKSTFQSFVQGVYKTEQFSGFLGVDVSYSKNQRDGKFQNGASPNLSLGPGENYNFLDLGVKGGLTYKINPIQKVSLSGLYTSNAPELNTIFLNARESDNPRMLQGSIANNDLVIGSELIDINKANTIAIEGRYEFNNSFLKANVSAFYTTVSDASANNLFEGNTINTTSSSSIQEVLTGIDTRSMGVEVGILYKVLQTLSVKGAVAIGDYTYTNNPQLQYVISETNVVDLGETFLEGLNFSNGPSNVYSLGFEYRAPDQWWFDATANYFSNQYIAINPYFRTQDFFLDTDGIVFENFDTESAKSLLKQQQLDDYLMINLSGGKNWDINDNGTYIGFKLGINNILGENHDIRGYEPTGQLKYNTRLEDSQRERPIYGNRFWKGYGATYFANIYFRF</sequence>